<dbReference type="GO" id="GO:0006633">
    <property type="term" value="P:fatty acid biosynthetic process"/>
    <property type="evidence" value="ECO:0007669"/>
    <property type="project" value="TreeGrafter"/>
</dbReference>
<dbReference type="Gene3D" id="3.90.226.10">
    <property type="entry name" value="2-enoyl-CoA Hydratase, Chain A, domain 1"/>
    <property type="match status" value="2"/>
</dbReference>
<dbReference type="InterPro" id="IPR049076">
    <property type="entry name" value="ACCA"/>
</dbReference>
<dbReference type="VEuPathDB" id="PlasmoDB:PRELSG_1211100"/>
<dbReference type="Proteomes" id="UP000220158">
    <property type="component" value="Chromosome 12"/>
</dbReference>
<dbReference type="PANTHER" id="PTHR45728:SF3">
    <property type="entry name" value="ACETYL-COA CARBOXYLASE"/>
    <property type="match status" value="1"/>
</dbReference>
<dbReference type="GO" id="GO:0003989">
    <property type="term" value="F:acetyl-CoA carboxylase activity"/>
    <property type="evidence" value="ECO:0007669"/>
    <property type="project" value="InterPro"/>
</dbReference>
<dbReference type="GO" id="GO:0004075">
    <property type="term" value="F:biotin carboxylase activity"/>
    <property type="evidence" value="ECO:0007669"/>
    <property type="project" value="UniProtKB-EC"/>
</dbReference>
<dbReference type="InterPro" id="IPR029045">
    <property type="entry name" value="ClpP/crotonase-like_dom_sf"/>
</dbReference>
<protein>
    <submittedName>
        <fullName evidence="2">Acetyl-CoA carboxylase, putative</fullName>
        <ecNumber evidence="2">6.3.4.14</ecNumber>
    </submittedName>
</protein>
<sequence>MELLCNKLSFLRKFYNFRILEKFQKIHVFLGSSPKFEKKNGILFIIKKDNNYEISKSLDLFLNEISKEKEFGNYETYLKMLYMCIETNDKYVDERMLTIEKEINIYFLKRYFFFHNNGISYINIFINNYLITNILYNNYLHFNILKEVNIDFNTINGCFQFNPYKLSVDNIRKENINKKKLHYISLRSNMIFDENIFDINSFLKNRIKAKRINTPYIYDFIEIFKASIFNNAYYFNFLAFKQICNISNTKNIDFIRKNKISFINYDLNKCHRNINEKENLFHLLNENEMNDSLFHLNLNANPLEYNSEDIKREILVVDSSNANVKKIVNCEEENNLKDNAIRTSEVCQFNNTNSAFFDYNIKSSKYNIEDRNLNKNNNNNNNISNNQIHNSYNILSNYNGNYDLSSTIVLNEYNKIENRNESVNAFLFFIKTKLYSEGRKFIILIDNVIVRGGSYGYEELNLLKNIFDLIIIYKIPLIYIANNSGAEIKILDILKNNIKVKWINEEKKNEGIEYFYVEEDGYEKIKNDIVFEKIIENNKKKYIIRSILGKNNEYGSTNLKLCSNLIKKIILASENSVLISYVSSRCVGFCTLLLTICKRIIQKKNSTILLLSSHMINIITKKYTNFNKRNKYEKENLLIGGDKIMEKINFSKMIVGNDYDGITNILSWINYTKDLNKEFSKQNYMDNNIHNDNVNRRVKDLFSSDGIFDKNSITFFYNENLKIGRSTLGGIPVSFISVVQSNKKSKKKKKLKINNFSSINNINPLENDTVQQRDVDLNMKRKKAYFNKENMTKISKHLYKYDNILRVLIKKEKKMVMYILRKKIKKKKKNFFKEKDNNNNVKLLNSKEAKIIAAFLDEIKEENIPIFLLLDLNGIDTRKNEVENDILSSCITIVKNIMNFRNIIYIYIINNKENSFLRGAAYVLFEKSLNKNIEIYCTSKSESSIISDECICELKYNKKDVTDYMINNDVMIINLLNKKKETIDNNQIIKINKKIEELKKKNFPFYLKAFYKFINLHHNSIGLKTKMLVDDIVEVENSRSFFYNKLVNKLKIV</sequence>
<dbReference type="PANTHER" id="PTHR45728">
    <property type="entry name" value="ACETYL-COA CARBOXYLASE, ISOFORM A"/>
    <property type="match status" value="1"/>
</dbReference>
<dbReference type="AlphaFoldDB" id="A0A1J1H8J0"/>
<dbReference type="KEGG" id="prel:PRELSG_1211100"/>
<dbReference type="InterPro" id="IPR034733">
    <property type="entry name" value="AcCoA_carboxyl_beta"/>
</dbReference>
<evidence type="ECO:0000313" key="2">
    <source>
        <dbReference type="EMBL" id="CRH01227.1"/>
    </source>
</evidence>
<dbReference type="GeneID" id="39737355"/>
<dbReference type="SUPFAM" id="SSF52096">
    <property type="entry name" value="ClpP/crotonase"/>
    <property type="match status" value="2"/>
</dbReference>
<gene>
    <name evidence="2" type="ORF">PRELSG_1211100</name>
</gene>
<name>A0A1J1H8J0_PLARL</name>
<feature type="domain" description="Acetyl-coenzyme A carboxylase carboxyl transferase subunit beta" evidence="1">
    <location>
        <begin position="435"/>
        <end position="1046"/>
    </location>
</feature>
<accession>A0A1J1H8J0</accession>
<dbReference type="Gene3D" id="2.40.460.10">
    <property type="entry name" value="Biotin dependent carboxylase carboxyltransferase"/>
    <property type="match status" value="1"/>
</dbReference>
<dbReference type="RefSeq" id="XP_028534228.1">
    <property type="nucleotide sequence ID" value="XM_028677883.1"/>
</dbReference>
<evidence type="ECO:0000313" key="3">
    <source>
        <dbReference type="Proteomes" id="UP000220158"/>
    </source>
</evidence>
<evidence type="ECO:0000259" key="1">
    <source>
        <dbReference type="Pfam" id="PF01039"/>
    </source>
</evidence>
<reference evidence="2 3" key="1">
    <citation type="submission" date="2015-04" db="EMBL/GenBank/DDBJ databases">
        <authorList>
            <consortium name="Pathogen Informatics"/>
        </authorList>
    </citation>
    <scope>NUCLEOTIDE SEQUENCE [LARGE SCALE GENOMIC DNA]</scope>
    <source>
        <strain evidence="2 3">SGS1</strain>
    </source>
</reference>
<keyword evidence="2" id="KW-0436">Ligase</keyword>
<dbReference type="EC" id="6.3.4.14" evidence="2"/>
<proteinExistence type="predicted"/>
<dbReference type="EMBL" id="LN835307">
    <property type="protein sequence ID" value="CRH01227.1"/>
    <property type="molecule type" value="Genomic_DNA"/>
</dbReference>
<keyword evidence="3" id="KW-1185">Reference proteome</keyword>
<dbReference type="Pfam" id="PF01039">
    <property type="entry name" value="Carboxyl_trans"/>
    <property type="match status" value="1"/>
</dbReference>
<organism evidence="2 3">
    <name type="scientific">Plasmodium relictum</name>
    <dbReference type="NCBI Taxonomy" id="85471"/>
    <lineage>
        <taxon>Eukaryota</taxon>
        <taxon>Sar</taxon>
        <taxon>Alveolata</taxon>
        <taxon>Apicomplexa</taxon>
        <taxon>Aconoidasida</taxon>
        <taxon>Haemosporida</taxon>
        <taxon>Plasmodiidae</taxon>
        <taxon>Plasmodium</taxon>
        <taxon>Plasmodium (Haemamoeba)</taxon>
    </lineage>
</organism>